<dbReference type="InterPro" id="IPR039424">
    <property type="entry name" value="SBP_5"/>
</dbReference>
<comment type="subcellular location">
    <subcellularLocation>
        <location evidence="1">Periplasm</location>
    </subcellularLocation>
</comment>
<dbReference type="InterPro" id="IPR000914">
    <property type="entry name" value="SBP_5_dom"/>
</dbReference>
<name>A0A6B9G3M6_9HYPH</name>
<dbReference type="EMBL" id="CP043538">
    <property type="protein sequence ID" value="QGY06145.1"/>
    <property type="molecule type" value="Genomic_DNA"/>
</dbReference>
<evidence type="ECO:0000256" key="1">
    <source>
        <dbReference type="ARBA" id="ARBA00004418"/>
    </source>
</evidence>
<reference evidence="4 5" key="2">
    <citation type="journal article" date="2013" name="Genome Announc.">
        <title>Draft Genome Sequence of Methylobacterium mesophilicum Strain SR1.6/6, Isolated from Citrus sinensis.</title>
        <authorList>
            <person name="Marinho Almeida D."/>
            <person name="Dini-Andreote F."/>
            <person name="Camargo Neves A.A."/>
            <person name="Juca Ramos R.T."/>
            <person name="Andreote F.D."/>
            <person name="Carneiro A.R."/>
            <person name="Oliveira de Souza Lima A."/>
            <person name="Caracciolo Gomes de Sa P.H."/>
            <person name="Ribeiro Barbosa M.S."/>
            <person name="Araujo W.L."/>
            <person name="Silva A."/>
        </authorList>
    </citation>
    <scope>NUCLEOTIDE SEQUENCE [LARGE SCALE GENOMIC DNA]</scope>
    <source>
        <strain evidence="4 5">SR1.6/6</strain>
    </source>
</reference>
<sequence length="327" mass="36279">MDAPGPWGTGPFVLTEGVSLIDSRSDRVVMEPNATYWNPDRKPTVRIVYDNVIGKDEGIRSVAAGDGRVDVVFDLTPDEARAFPASAHGRIQTKKAKTILTGVFNENRPNSPWRNPEARRALNLTIDRQFVLEQGAHGYGTIIPAFIQPGRYGADPTLAPFPHDPEAAKRALAAAGIGGRELVFVASPAWKGVIQAISQCLAKVGLGCRFVSAKEEPPEDFDVKLEWYFDWTPQYPVACVHREFFGKDATLRQGPEDPTFDALYEKLLHTSEAETEGVVREVERYLQDKAKALFLYSPYTLFAVSDRVAFTPYDTCMSELAETRIRG</sequence>
<dbReference type="PANTHER" id="PTHR30290">
    <property type="entry name" value="PERIPLASMIC BINDING COMPONENT OF ABC TRANSPORTER"/>
    <property type="match status" value="1"/>
</dbReference>
<dbReference type="Pfam" id="PF00496">
    <property type="entry name" value="SBP_bac_5"/>
    <property type="match status" value="1"/>
</dbReference>
<dbReference type="Gene3D" id="3.40.190.10">
    <property type="entry name" value="Periplasmic binding protein-like II"/>
    <property type="match status" value="1"/>
</dbReference>
<evidence type="ECO:0000313" key="5">
    <source>
        <dbReference type="Proteomes" id="UP000012488"/>
    </source>
</evidence>
<reference evidence="4 5" key="1">
    <citation type="journal article" date="2012" name="Genet. Mol. Biol.">
        <title>Analysis of 16S rRNA and mxaF genes revealing insights into Methylobacterium niche-specific plant association.</title>
        <authorList>
            <person name="Dourado M.N."/>
            <person name="Andreote F.D."/>
            <person name="Dini-Andreote F."/>
            <person name="Conti R."/>
            <person name="Araujo J.M."/>
            <person name="Araujo W.L."/>
        </authorList>
    </citation>
    <scope>NUCLEOTIDE SEQUENCE [LARGE SCALE GENOMIC DNA]</scope>
    <source>
        <strain evidence="4 5">SR1.6/6</strain>
    </source>
</reference>
<gene>
    <name evidence="4" type="ORF">MMSR116_11955</name>
</gene>
<comment type="similarity">
    <text evidence="2">Belongs to the bacterial solute-binding protein 5 family.</text>
</comment>
<dbReference type="AlphaFoldDB" id="A0A6B9G3M6"/>
<dbReference type="GO" id="GO:1904680">
    <property type="term" value="F:peptide transmembrane transporter activity"/>
    <property type="evidence" value="ECO:0007669"/>
    <property type="project" value="TreeGrafter"/>
</dbReference>
<protein>
    <submittedName>
        <fullName evidence="4">ABC transporter substrate-binding protein</fullName>
    </submittedName>
</protein>
<evidence type="ECO:0000256" key="2">
    <source>
        <dbReference type="ARBA" id="ARBA00005695"/>
    </source>
</evidence>
<evidence type="ECO:0000259" key="3">
    <source>
        <dbReference type="Pfam" id="PF00496"/>
    </source>
</evidence>
<feature type="domain" description="Solute-binding protein family 5" evidence="3">
    <location>
        <begin position="5"/>
        <end position="213"/>
    </location>
</feature>
<accession>A0A6B9G3M6</accession>
<dbReference type="Proteomes" id="UP000012488">
    <property type="component" value="Chromosome"/>
</dbReference>
<proteinExistence type="inferred from homology"/>
<evidence type="ECO:0000313" key="4">
    <source>
        <dbReference type="EMBL" id="QGY06145.1"/>
    </source>
</evidence>
<organism evidence="4 5">
    <name type="scientific">Methylobacterium mesophilicum SR1.6/6</name>
    <dbReference type="NCBI Taxonomy" id="908290"/>
    <lineage>
        <taxon>Bacteria</taxon>
        <taxon>Pseudomonadati</taxon>
        <taxon>Pseudomonadota</taxon>
        <taxon>Alphaproteobacteria</taxon>
        <taxon>Hyphomicrobiales</taxon>
        <taxon>Methylobacteriaceae</taxon>
        <taxon>Methylobacterium</taxon>
    </lineage>
</organism>
<dbReference type="Gene3D" id="3.10.105.10">
    <property type="entry name" value="Dipeptide-binding Protein, Domain 3"/>
    <property type="match status" value="1"/>
</dbReference>
<dbReference type="KEGG" id="mmes:MMSR116_11955"/>
<dbReference type="GO" id="GO:0015833">
    <property type="term" value="P:peptide transport"/>
    <property type="evidence" value="ECO:0007669"/>
    <property type="project" value="TreeGrafter"/>
</dbReference>
<dbReference type="SUPFAM" id="SSF53850">
    <property type="entry name" value="Periplasmic binding protein-like II"/>
    <property type="match status" value="1"/>
</dbReference>
<dbReference type="OrthoDB" id="9801912at2"/>